<evidence type="ECO:0000256" key="4">
    <source>
        <dbReference type="ARBA" id="ARBA00022801"/>
    </source>
</evidence>
<dbReference type="Gene3D" id="3.40.50.200">
    <property type="entry name" value="Peptidase S8/S53 domain"/>
    <property type="match status" value="1"/>
</dbReference>
<accession>A0A448KPG5</accession>
<feature type="region of interest" description="Disordered" evidence="7">
    <location>
        <begin position="679"/>
        <end position="731"/>
    </location>
</feature>
<dbReference type="EC" id="3.4.21.-" evidence="9"/>
<evidence type="ECO:0000313" key="9">
    <source>
        <dbReference type="EMBL" id="VEG85291.1"/>
    </source>
</evidence>
<keyword evidence="2 6" id="KW-0645">Protease</keyword>
<feature type="compositionally biased region" description="Pro residues" evidence="7">
    <location>
        <begin position="687"/>
        <end position="729"/>
    </location>
</feature>
<dbReference type="SUPFAM" id="SSF103515">
    <property type="entry name" value="Autotransporter"/>
    <property type="match status" value="1"/>
</dbReference>
<organism evidence="9 10">
    <name type="scientific">Campylobacter upsaliensis</name>
    <dbReference type="NCBI Taxonomy" id="28080"/>
    <lineage>
        <taxon>Bacteria</taxon>
        <taxon>Pseudomonadati</taxon>
        <taxon>Campylobacterota</taxon>
        <taxon>Epsilonproteobacteria</taxon>
        <taxon>Campylobacterales</taxon>
        <taxon>Campylobacteraceae</taxon>
        <taxon>Campylobacter</taxon>
    </lineage>
</organism>
<dbReference type="EMBL" id="LR134372">
    <property type="protein sequence ID" value="VEG85291.1"/>
    <property type="molecule type" value="Genomic_DNA"/>
</dbReference>
<dbReference type="InterPro" id="IPR011050">
    <property type="entry name" value="Pectin_lyase_fold/virulence"/>
</dbReference>
<dbReference type="OrthoDB" id="9804931at2"/>
<dbReference type="Pfam" id="PF00082">
    <property type="entry name" value="Peptidase_S8"/>
    <property type="match status" value="1"/>
</dbReference>
<proteinExistence type="inferred from homology"/>
<protein>
    <submittedName>
        <fullName evidence="9">Serine protease</fullName>
        <ecNumber evidence="9">3.4.21.-</ecNumber>
    </submittedName>
</protein>
<reference evidence="9 10" key="1">
    <citation type="submission" date="2018-12" db="EMBL/GenBank/DDBJ databases">
        <authorList>
            <consortium name="Pathogen Informatics"/>
        </authorList>
    </citation>
    <scope>NUCLEOTIDE SEQUENCE [LARGE SCALE GENOMIC DNA]</scope>
    <source>
        <strain evidence="9 10">NCTC11541</strain>
    </source>
</reference>
<dbReference type="GO" id="GO:0006508">
    <property type="term" value="P:proteolysis"/>
    <property type="evidence" value="ECO:0007669"/>
    <property type="project" value="UniProtKB-KW"/>
</dbReference>
<keyword evidence="5 6" id="KW-0720">Serine protease</keyword>
<dbReference type="Gene3D" id="2.40.128.130">
    <property type="entry name" value="Autotransporter beta-domain"/>
    <property type="match status" value="1"/>
</dbReference>
<evidence type="ECO:0000313" key="10">
    <source>
        <dbReference type="Proteomes" id="UP000278157"/>
    </source>
</evidence>
<dbReference type="SMART" id="SM00869">
    <property type="entry name" value="Autotransporter"/>
    <property type="match status" value="1"/>
</dbReference>
<evidence type="ECO:0000259" key="8">
    <source>
        <dbReference type="PROSITE" id="PS51208"/>
    </source>
</evidence>
<dbReference type="InterPro" id="IPR000209">
    <property type="entry name" value="Peptidase_S8/S53_dom"/>
</dbReference>
<evidence type="ECO:0000256" key="6">
    <source>
        <dbReference type="PROSITE-ProRule" id="PRU01240"/>
    </source>
</evidence>
<sequence length="1121" mass="123513">MKKSIFLSFVTILNLHALSDQELIGSKEAYELTITGDGINVGVIDSAINGEHPSLKDKVLGQAFSTINGKAYTPDYSVDTHGSHVAGIIGAKYIDENNPHGVAYNAKLYGVQIFGNNKGSGSFNAPNVYDYFKDKDVKIINNSWNSTNYPVVSMTQTGLYLDAYKSKSSNELFEQIQQNSTAKQLNQLAKENKTLVVFAAGNEGIISPGIMALSPLYNEELRSFLAVGSVDSSQITRNQDGKLVINGRGLSGFSNGLLGAENFSLVAPGSNISNVNAAYMQKPSFGRVDKNLYRTQSGTSMAAPMVSGGAALVAQRFPFLNGKQIADVLLSTANKDYIAPKLTVKETKLKVVEYLGRKPILMEKTFHTIFYIDTEIPKKADGSIDKDQVKRDLSQAGYSSYYTPITEYHGVGESEYASIQKVSKESLFGQGILDVAKAMKGLATLDANRLNDSDVSSAYAGQNEVYYTLDTQNHNATFSNDISQKKWDESLHKKDAINLPTNLTNLNVGFIKEGSGKLILTGNNSYEGATIIKNGSLALNNKSEKEKARIAGDVKVLEGGLFSGNGEVGKNLENKGIVRPGNEDLSDLTIKGKYTQEGQNSKLQLDFGNDKNSKLIANSYEIKGGKLEYIPLPKFFTSGHYVSIDLGGLNTHLDQFSGVSVMGNNAVDFVAVLDSDKTSINKDKMPQPAPQPQPTPQPDITNPQPPVTQPSPITPPPTTTPPTTTPPPNHIIVKPVIKKDAYESANSTMGRSLRSIRSIHNLQDRYKDYFAFLDNTDTKTMEKTLESLEANDYMQSASGLHYQQHIFAQRNMMSALNPSFTSGNLMASLEKNPLLTASIESDVFMDLGLLDKMDKRYIWNLSPNYKKINGDNFDGRSTGLNLTIGGAVNENSLLSFGLDVSDTRLDFENANLKNKYFNFSFNHILNLQNFKILSGASLARASNDMTRTIMGQNGSLNSNYDNLLSSLQLGLAKDFQALNNLTLTPLAYFNYNFIKQDAFSENGNLVFAKSYDAINHHTTSLAGGLNLSYLFDREAMQTKLGSFFIYEYKLSGKTIENNVRFKDFPNQDFVQYHRLNSNLITWGLTSHFIYPNSFFYGFNVVNEFVSDQYNINVLGQFGFYF</sequence>
<evidence type="ECO:0000256" key="3">
    <source>
        <dbReference type="ARBA" id="ARBA00022729"/>
    </source>
</evidence>
<dbReference type="InterPro" id="IPR005546">
    <property type="entry name" value="Autotransporte_beta"/>
</dbReference>
<name>A0A448KPG5_CAMUP</name>
<dbReference type="GO" id="GO:0004252">
    <property type="term" value="F:serine-type endopeptidase activity"/>
    <property type="evidence" value="ECO:0007669"/>
    <property type="project" value="UniProtKB-UniRule"/>
</dbReference>
<dbReference type="InterPro" id="IPR013425">
    <property type="entry name" value="Autotrns_rpt"/>
</dbReference>
<dbReference type="PIRSF" id="PIRSF037905">
    <property type="entry name" value="Subtilisin_rel_CJE1557"/>
    <property type="match status" value="1"/>
</dbReference>
<dbReference type="Proteomes" id="UP000278157">
    <property type="component" value="Chromosome"/>
</dbReference>
<feature type="active site" description="Charge relay system" evidence="6">
    <location>
        <position position="45"/>
    </location>
</feature>
<dbReference type="InterPro" id="IPR022398">
    <property type="entry name" value="Peptidase_S8_His-AS"/>
</dbReference>
<dbReference type="PROSITE" id="PS51208">
    <property type="entry name" value="AUTOTRANSPORTER"/>
    <property type="match status" value="1"/>
</dbReference>
<gene>
    <name evidence="9" type="primary">ssa1</name>
    <name evidence="9" type="ORF">NCTC11541_01335</name>
</gene>
<dbReference type="PANTHER" id="PTHR43399:SF4">
    <property type="entry name" value="CELL WALL-ASSOCIATED PROTEASE"/>
    <property type="match status" value="1"/>
</dbReference>
<dbReference type="PROSITE" id="PS00137">
    <property type="entry name" value="SUBTILASE_HIS"/>
    <property type="match status" value="1"/>
</dbReference>
<keyword evidence="4 6" id="KW-0378">Hydrolase</keyword>
<dbReference type="SUPFAM" id="SSF52743">
    <property type="entry name" value="Subtilisin-like"/>
    <property type="match status" value="1"/>
</dbReference>
<dbReference type="Pfam" id="PF12951">
    <property type="entry name" value="PATR"/>
    <property type="match status" value="1"/>
</dbReference>
<dbReference type="RefSeq" id="WP_027303673.1">
    <property type="nucleotide sequence ID" value="NZ_CBCRZS010000018.1"/>
</dbReference>
<dbReference type="NCBIfam" id="TIGR02601">
    <property type="entry name" value="autotrns_rpt"/>
    <property type="match status" value="1"/>
</dbReference>
<keyword evidence="3" id="KW-0732">Signal</keyword>
<dbReference type="InterPro" id="IPR023828">
    <property type="entry name" value="Peptidase_S8_Ser-AS"/>
</dbReference>
<dbReference type="PROSITE" id="PS51892">
    <property type="entry name" value="SUBTILASE"/>
    <property type="match status" value="1"/>
</dbReference>
<feature type="domain" description="Autotransporter" evidence="8">
    <location>
        <begin position="851"/>
        <end position="1121"/>
    </location>
</feature>
<evidence type="ECO:0000256" key="2">
    <source>
        <dbReference type="ARBA" id="ARBA00022670"/>
    </source>
</evidence>
<dbReference type="InterPro" id="IPR015500">
    <property type="entry name" value="Peptidase_S8_subtilisin-rel"/>
</dbReference>
<comment type="similarity">
    <text evidence="1 6">Belongs to the peptidase S8 family.</text>
</comment>
<dbReference type="InterPro" id="IPR051048">
    <property type="entry name" value="Peptidase_S8/S53_subtilisin"/>
</dbReference>
<evidence type="ECO:0000256" key="7">
    <source>
        <dbReference type="SAM" id="MobiDB-lite"/>
    </source>
</evidence>
<dbReference type="InterPro" id="IPR034061">
    <property type="entry name" value="Peptidases_S8_Autotransporter"/>
</dbReference>
<feature type="active site" description="Charge relay system" evidence="6">
    <location>
        <position position="81"/>
    </location>
</feature>
<dbReference type="SUPFAM" id="SSF51126">
    <property type="entry name" value="Pectin lyase-like"/>
    <property type="match status" value="1"/>
</dbReference>
<dbReference type="InterPro" id="IPR017318">
    <property type="entry name" value="Pept_S8A_subtilisin_campylobac"/>
</dbReference>
<dbReference type="PROSITE" id="PS00138">
    <property type="entry name" value="SUBTILASE_SER"/>
    <property type="match status" value="1"/>
</dbReference>
<evidence type="ECO:0000256" key="1">
    <source>
        <dbReference type="ARBA" id="ARBA00011073"/>
    </source>
</evidence>
<dbReference type="PANTHER" id="PTHR43399">
    <property type="entry name" value="SUBTILISIN-RELATED"/>
    <property type="match status" value="1"/>
</dbReference>
<dbReference type="CDD" id="cd04848">
    <property type="entry name" value="Peptidases_S8_Autotransporter_serine_protease_like"/>
    <property type="match status" value="1"/>
</dbReference>
<dbReference type="InterPro" id="IPR036852">
    <property type="entry name" value="Peptidase_S8/S53_dom_sf"/>
</dbReference>
<dbReference type="Pfam" id="PF03797">
    <property type="entry name" value="Autotransporter"/>
    <property type="match status" value="1"/>
</dbReference>
<dbReference type="PRINTS" id="PR00723">
    <property type="entry name" value="SUBTILISIN"/>
</dbReference>
<dbReference type="InterPro" id="IPR036709">
    <property type="entry name" value="Autotransporte_beta_dom_sf"/>
</dbReference>
<feature type="active site" description="Charge relay system" evidence="6">
    <location>
        <position position="300"/>
    </location>
</feature>
<evidence type="ECO:0000256" key="5">
    <source>
        <dbReference type="ARBA" id="ARBA00022825"/>
    </source>
</evidence>
<dbReference type="AlphaFoldDB" id="A0A448KPG5"/>